<evidence type="ECO:0000256" key="8">
    <source>
        <dbReference type="ARBA" id="ARBA00023034"/>
    </source>
</evidence>
<keyword evidence="9 12" id="KW-0472">Membrane</keyword>
<keyword evidence="6" id="KW-0735">Signal-anchor</keyword>
<gene>
    <name evidence="13" type="ORF">POBO1169_LOCUS18505</name>
</gene>
<feature type="transmembrane region" description="Helical" evidence="12">
    <location>
        <begin position="45"/>
        <end position="65"/>
    </location>
</feature>
<dbReference type="GO" id="GO:0000139">
    <property type="term" value="C:Golgi membrane"/>
    <property type="evidence" value="ECO:0007669"/>
    <property type="project" value="UniProtKB-SubCell"/>
</dbReference>
<dbReference type="EMBL" id="HBFA01036980">
    <property type="protein sequence ID" value="CAD8688163.1"/>
    <property type="molecule type" value="Transcribed_RNA"/>
</dbReference>
<evidence type="ECO:0000256" key="2">
    <source>
        <dbReference type="ARBA" id="ARBA00006003"/>
    </source>
</evidence>
<dbReference type="PANTHER" id="PTHR13713:SF92">
    <property type="entry name" value="CMP-N-ACETYLNEURAMINATE-BETA-1,4-GALACTOSIDE ALPHA-2,3-SIALYLTRANSFERASE-LIKE ISOFORM X1"/>
    <property type="match status" value="1"/>
</dbReference>
<comment type="subcellular location">
    <subcellularLocation>
        <location evidence="1">Golgi apparatus membrane</location>
        <topology evidence="1">Single-pass type II membrane protein</topology>
    </subcellularLocation>
</comment>
<keyword evidence="4" id="KW-0808">Transferase</keyword>
<evidence type="ECO:0000256" key="3">
    <source>
        <dbReference type="ARBA" id="ARBA00022676"/>
    </source>
</evidence>
<name>A0A7S0RUP3_9CHLO</name>
<dbReference type="InterPro" id="IPR001675">
    <property type="entry name" value="Glyco_trans_29"/>
</dbReference>
<dbReference type="Gene3D" id="3.90.1480.20">
    <property type="entry name" value="Glycosyl transferase family 29"/>
    <property type="match status" value="1"/>
</dbReference>
<protein>
    <submittedName>
        <fullName evidence="13">Uncharacterized protein</fullName>
    </submittedName>
</protein>
<evidence type="ECO:0000256" key="12">
    <source>
        <dbReference type="SAM" id="Phobius"/>
    </source>
</evidence>
<organism evidence="13">
    <name type="scientific">Pyramimonas obovata</name>
    <dbReference type="NCBI Taxonomy" id="1411642"/>
    <lineage>
        <taxon>Eukaryota</taxon>
        <taxon>Viridiplantae</taxon>
        <taxon>Chlorophyta</taxon>
        <taxon>Pyramimonadophyceae</taxon>
        <taxon>Pyramimonadales</taxon>
        <taxon>Pyramimonadaceae</taxon>
        <taxon>Pyramimonas</taxon>
        <taxon>Pyramimonas incertae sedis</taxon>
    </lineage>
</organism>
<evidence type="ECO:0000256" key="10">
    <source>
        <dbReference type="ARBA" id="ARBA00023180"/>
    </source>
</evidence>
<evidence type="ECO:0000256" key="7">
    <source>
        <dbReference type="ARBA" id="ARBA00022989"/>
    </source>
</evidence>
<evidence type="ECO:0000256" key="1">
    <source>
        <dbReference type="ARBA" id="ARBA00004323"/>
    </source>
</evidence>
<evidence type="ECO:0000256" key="11">
    <source>
        <dbReference type="SAM" id="MobiDB-lite"/>
    </source>
</evidence>
<comment type="similarity">
    <text evidence="2">Belongs to the glycosyltransferase 29 family.</text>
</comment>
<evidence type="ECO:0000256" key="5">
    <source>
        <dbReference type="ARBA" id="ARBA00022692"/>
    </source>
</evidence>
<keyword evidence="10" id="KW-0325">Glycoprotein</keyword>
<evidence type="ECO:0000256" key="4">
    <source>
        <dbReference type="ARBA" id="ARBA00022679"/>
    </source>
</evidence>
<accession>A0A7S0RUP3</accession>
<keyword evidence="8" id="KW-0333">Golgi apparatus</keyword>
<keyword evidence="5 12" id="KW-0812">Transmembrane</keyword>
<proteinExistence type="inferred from homology"/>
<dbReference type="InterPro" id="IPR051142">
    <property type="entry name" value="Glycosyltransferase_29"/>
</dbReference>
<dbReference type="PANTHER" id="PTHR13713">
    <property type="entry name" value="SIALYLTRANSFERASE"/>
    <property type="match status" value="1"/>
</dbReference>
<evidence type="ECO:0000256" key="9">
    <source>
        <dbReference type="ARBA" id="ARBA00023136"/>
    </source>
</evidence>
<evidence type="ECO:0000313" key="13">
    <source>
        <dbReference type="EMBL" id="CAD8688163.1"/>
    </source>
</evidence>
<feature type="region of interest" description="Disordered" evidence="11">
    <location>
        <begin position="70"/>
        <end position="185"/>
    </location>
</feature>
<evidence type="ECO:0000256" key="6">
    <source>
        <dbReference type="ARBA" id="ARBA00022968"/>
    </source>
</evidence>
<reference evidence="13" key="1">
    <citation type="submission" date="2021-01" db="EMBL/GenBank/DDBJ databases">
        <authorList>
            <person name="Corre E."/>
            <person name="Pelletier E."/>
            <person name="Niang G."/>
            <person name="Scheremetjew M."/>
            <person name="Finn R."/>
            <person name="Kale V."/>
            <person name="Holt S."/>
            <person name="Cochrane G."/>
            <person name="Meng A."/>
            <person name="Brown T."/>
            <person name="Cohen L."/>
        </authorList>
    </citation>
    <scope>NUCLEOTIDE SEQUENCE</scope>
    <source>
        <strain evidence="13">CCMP722</strain>
    </source>
</reference>
<keyword evidence="7 12" id="KW-1133">Transmembrane helix</keyword>
<dbReference type="GO" id="GO:0008373">
    <property type="term" value="F:sialyltransferase activity"/>
    <property type="evidence" value="ECO:0007669"/>
    <property type="project" value="InterPro"/>
</dbReference>
<sequence>MTTRNPSLRSINDDLRQLRERIVSKGLTRHSPQQTRNADEFQGTWVKLLKALSATLVIILFALLITTEVSKSPSKAPAKSKLPRAVTNEPASKPSASPIESPAEQASSNSDEESERPSPNNALGAQEVATPAASGDEEQEAPAALQTEEQPEVQEVLEEKEAPAVQEEPEVQETPAVQEEPEVQEAPAVQEAPVVQEAPAMPAVEAVTTLGAAVEKAPDFVPSYTYGKDGYPTGFKGPPRNMRDVVVVGNGRSIAGSHMGKIIDSFKTVVRFNLFQTKGLERDAGSRTDTWVLSTIKDPRDMNRKETWPVKSVYIPVPHGYASKKKAALKERLLESKTLRSKSVIWVGSLEPENKELRKQYDLKEKYVSSGLQMVTFYARRGHTVYIVGFDFETGDHQHYWETKVKNETCHNMGGEAATLQKMLDAKVVRRLLPAPKTKGTFGEYDPNCKILCTVEGVCKKLIGADYAEYAQNPEKWEQEHGMYVPGNRAGVKGNPVSALHASTLEGFKPTPPAPPAPDFTKMALQRILEQRAEKFGTAPPA</sequence>
<dbReference type="AlphaFoldDB" id="A0A7S0RUP3"/>
<keyword evidence="3" id="KW-0328">Glycosyltransferase</keyword>
<dbReference type="Pfam" id="PF00777">
    <property type="entry name" value="Glyco_transf_29"/>
    <property type="match status" value="1"/>
</dbReference>
<dbReference type="InterPro" id="IPR038578">
    <property type="entry name" value="GT29-like_sf"/>
</dbReference>
<feature type="compositionally biased region" description="Low complexity" evidence="11">
    <location>
        <begin position="70"/>
        <end position="80"/>
    </location>
</feature>